<accession>A0A928V6Q8</accession>
<feature type="active site" description="Proton acceptor" evidence="3">
    <location>
        <position position="164"/>
    </location>
</feature>
<organism evidence="4 5">
    <name type="scientific">Cellvibrio polysaccharolyticus</name>
    <dbReference type="NCBI Taxonomy" id="2082724"/>
    <lineage>
        <taxon>Bacteria</taxon>
        <taxon>Pseudomonadati</taxon>
        <taxon>Pseudomonadota</taxon>
        <taxon>Gammaproteobacteria</taxon>
        <taxon>Cellvibrionales</taxon>
        <taxon>Cellvibrionaceae</taxon>
        <taxon>Cellvibrio</taxon>
    </lineage>
</organism>
<dbReference type="RefSeq" id="WP_193911882.1">
    <property type="nucleotide sequence ID" value="NZ_PRDL01000001.1"/>
</dbReference>
<keyword evidence="2 3" id="KW-0808">Transferase</keyword>
<sequence length="279" mass="32131">MLSYRHAFHAGNFADVLKHSVLVHTLDYMAQKDKSLRIVDTHAGAGGYSLDSRQPIKNREIDNGLRQLWLRTDLPPLLERYRDVIRGFNKQQALSFYPGSPLLAQTLSRPQDRLYFHELHSTDHRLLKEALGNDKRIKVLDEDGMKGLQALLPPPDRRALVLIDPSYEIKKDYQDVVQQLIKAWRRFPTGTFALWYPVVTRQRIDEMERALVRSGIKNIQLFESGIAPDSEEHGMTASGMIVINPPWTLWKEMETALPLLTEWLSNGEGHFRQLQLVAE</sequence>
<feature type="binding site" evidence="3">
    <location>
        <position position="100"/>
    </location>
    <ligand>
        <name>S-adenosyl-L-methionine</name>
        <dbReference type="ChEBI" id="CHEBI:59789"/>
    </ligand>
</feature>
<dbReference type="PANTHER" id="PTHR37426">
    <property type="entry name" value="RIBOSOMAL RNA LARGE SUBUNIT METHYLTRANSFERASE J"/>
    <property type="match status" value="1"/>
</dbReference>
<keyword evidence="3" id="KW-0698">rRNA processing</keyword>
<dbReference type="GO" id="GO:0003723">
    <property type="term" value="F:RNA binding"/>
    <property type="evidence" value="ECO:0007669"/>
    <property type="project" value="UniProtKB-UniRule"/>
</dbReference>
<dbReference type="Proteomes" id="UP000652567">
    <property type="component" value="Unassembled WGS sequence"/>
</dbReference>
<dbReference type="GO" id="GO:0070475">
    <property type="term" value="P:rRNA base methylation"/>
    <property type="evidence" value="ECO:0007669"/>
    <property type="project" value="UniProtKB-UniRule"/>
</dbReference>
<evidence type="ECO:0000313" key="5">
    <source>
        <dbReference type="Proteomes" id="UP000652567"/>
    </source>
</evidence>
<comment type="catalytic activity">
    <reaction evidence="3">
        <text>adenosine(2030) in 23S rRNA + S-adenosyl-L-methionine = N(6)-methyladenosine(2030) in 23S rRNA + S-adenosyl-L-homocysteine + H(+)</text>
        <dbReference type="Rhea" id="RHEA:43736"/>
        <dbReference type="Rhea" id="RHEA-COMP:10668"/>
        <dbReference type="Rhea" id="RHEA-COMP:10669"/>
        <dbReference type="ChEBI" id="CHEBI:15378"/>
        <dbReference type="ChEBI" id="CHEBI:57856"/>
        <dbReference type="ChEBI" id="CHEBI:59789"/>
        <dbReference type="ChEBI" id="CHEBI:74411"/>
        <dbReference type="ChEBI" id="CHEBI:74449"/>
        <dbReference type="EC" id="2.1.1.266"/>
    </reaction>
</comment>
<evidence type="ECO:0000256" key="3">
    <source>
        <dbReference type="HAMAP-Rule" id="MF_00934"/>
    </source>
</evidence>
<keyword evidence="3" id="KW-0694">RNA-binding</keyword>
<dbReference type="EMBL" id="PRDL01000001">
    <property type="protein sequence ID" value="MBE8718923.1"/>
    <property type="molecule type" value="Genomic_DNA"/>
</dbReference>
<dbReference type="PANTHER" id="PTHR37426:SF1">
    <property type="entry name" value="RIBOSOMAL RNA LARGE SUBUNIT METHYLTRANSFERASE J"/>
    <property type="match status" value="1"/>
</dbReference>
<dbReference type="GO" id="GO:0005829">
    <property type="term" value="C:cytosol"/>
    <property type="evidence" value="ECO:0007669"/>
    <property type="project" value="TreeGrafter"/>
</dbReference>
<dbReference type="InterPro" id="IPR029063">
    <property type="entry name" value="SAM-dependent_MTases_sf"/>
</dbReference>
<keyword evidence="5" id="KW-1185">Reference proteome</keyword>
<dbReference type="Gene3D" id="3.40.50.150">
    <property type="entry name" value="Vaccinia Virus protein VP39"/>
    <property type="match status" value="1"/>
</dbReference>
<dbReference type="AlphaFoldDB" id="A0A928V6Q8"/>
<feature type="site" description="Interaction with substrate rRNA" evidence="3">
    <location>
        <position position="4"/>
    </location>
</feature>
<evidence type="ECO:0000256" key="2">
    <source>
        <dbReference type="ARBA" id="ARBA00022679"/>
    </source>
</evidence>
<dbReference type="Pfam" id="PF04378">
    <property type="entry name" value="RsmJ"/>
    <property type="match status" value="1"/>
</dbReference>
<dbReference type="PROSITE" id="PS00092">
    <property type="entry name" value="N6_MTASE"/>
    <property type="match status" value="1"/>
</dbReference>
<dbReference type="GO" id="GO:0036307">
    <property type="term" value="F:23S rRNA (adenine(2030)-N(6))-methyltransferase activity"/>
    <property type="evidence" value="ECO:0007669"/>
    <property type="project" value="UniProtKB-UniRule"/>
</dbReference>
<name>A0A928V6Q8_9GAMM</name>
<feature type="binding site" evidence="3">
    <location>
        <position position="42"/>
    </location>
    <ligand>
        <name>S-adenosyl-L-methionine</name>
        <dbReference type="ChEBI" id="CHEBI:59789"/>
    </ligand>
</feature>
<gene>
    <name evidence="3" type="primary">rlmJ</name>
    <name evidence="4" type="ORF">C4F51_17245</name>
</gene>
<comment type="subunit">
    <text evidence="3">Monomer.</text>
</comment>
<dbReference type="EC" id="2.1.1.266" evidence="3"/>
<dbReference type="HAMAP" id="MF_00934">
    <property type="entry name" value="23SrRNA_methyltr_J"/>
    <property type="match status" value="1"/>
</dbReference>
<comment type="caution">
    <text evidence="4">The sequence shown here is derived from an EMBL/GenBank/DDBJ whole genome shotgun (WGS) entry which is preliminary data.</text>
</comment>
<evidence type="ECO:0000256" key="1">
    <source>
        <dbReference type="ARBA" id="ARBA00022603"/>
    </source>
</evidence>
<dbReference type="InterPro" id="IPR002052">
    <property type="entry name" value="DNA_methylase_N6_adenine_CS"/>
</dbReference>
<proteinExistence type="inferred from homology"/>
<keyword evidence="1 3" id="KW-0489">Methyltransferase</keyword>
<feature type="binding site" evidence="3">
    <location>
        <position position="164"/>
    </location>
    <ligand>
        <name>S-adenosyl-L-methionine</name>
        <dbReference type="ChEBI" id="CHEBI:59789"/>
    </ligand>
</feature>
<feature type="binding site" evidence="3">
    <location>
        <begin position="143"/>
        <end position="144"/>
    </location>
    <ligand>
        <name>S-adenosyl-L-methionine</name>
        <dbReference type="ChEBI" id="CHEBI:59789"/>
    </ligand>
</feature>
<protein>
    <recommendedName>
        <fullName evidence="3">Ribosomal RNA large subunit methyltransferase J</fullName>
        <ecNumber evidence="3">2.1.1.266</ecNumber>
    </recommendedName>
    <alternativeName>
        <fullName evidence="3">23S rRNA (adenine(2030)-N6)-methyltransferase</fullName>
    </alternativeName>
    <alternativeName>
        <fullName evidence="3">23S rRNA m6A2030 methyltransferase</fullName>
    </alternativeName>
</protein>
<reference evidence="4" key="1">
    <citation type="submission" date="2018-07" db="EMBL/GenBank/DDBJ databases">
        <title>Genome assembly of strain Ka43.</title>
        <authorList>
            <person name="Kukolya J."/>
            <person name="Nagy I."/>
            <person name="Horvath B."/>
            <person name="Toth A."/>
        </authorList>
    </citation>
    <scope>NUCLEOTIDE SEQUENCE</scope>
    <source>
        <strain evidence="4">KB43</strain>
    </source>
</reference>
<feature type="binding site" evidence="3">
    <location>
        <position position="19"/>
    </location>
    <ligand>
        <name>S-adenosyl-L-methionine</name>
        <dbReference type="ChEBI" id="CHEBI:59789"/>
    </ligand>
</feature>
<comment type="similarity">
    <text evidence="3">Belongs to the RlmJ family.</text>
</comment>
<keyword evidence="3" id="KW-0949">S-adenosyl-L-methionine</keyword>
<dbReference type="SUPFAM" id="SSF53335">
    <property type="entry name" value="S-adenosyl-L-methionine-dependent methyltransferases"/>
    <property type="match status" value="1"/>
</dbReference>
<comment type="function">
    <text evidence="3">Specifically methylates the adenine in position 2030 of 23S rRNA.</text>
</comment>
<feature type="binding site" evidence="3">
    <location>
        <position position="118"/>
    </location>
    <ligand>
        <name>S-adenosyl-L-methionine</name>
        <dbReference type="ChEBI" id="CHEBI:59789"/>
    </ligand>
</feature>
<evidence type="ECO:0000313" key="4">
    <source>
        <dbReference type="EMBL" id="MBE8718923.1"/>
    </source>
</evidence>
<dbReference type="InterPro" id="IPR007473">
    <property type="entry name" value="RlmJ"/>
</dbReference>